<dbReference type="InterPro" id="IPR006311">
    <property type="entry name" value="TAT_signal"/>
</dbReference>
<feature type="domain" description="PKD" evidence="7">
    <location>
        <begin position="1215"/>
        <end position="1304"/>
    </location>
</feature>
<dbReference type="Gene3D" id="2.60.120.200">
    <property type="match status" value="1"/>
</dbReference>
<keyword evidence="2" id="KW-0479">Metal-binding</keyword>
<dbReference type="Pfam" id="PF07995">
    <property type="entry name" value="GSDH"/>
    <property type="match status" value="1"/>
</dbReference>
<dbReference type="PROSITE" id="PS51175">
    <property type="entry name" value="CBM6"/>
    <property type="match status" value="1"/>
</dbReference>
<dbReference type="InterPro" id="IPR008972">
    <property type="entry name" value="Cupredoxin"/>
</dbReference>
<evidence type="ECO:0000256" key="4">
    <source>
        <dbReference type="ARBA" id="ARBA00023008"/>
    </source>
</evidence>
<dbReference type="EMBL" id="JBHRWW010000001">
    <property type="protein sequence ID" value="MFC3687174.1"/>
    <property type="molecule type" value="Genomic_DNA"/>
</dbReference>
<dbReference type="SUPFAM" id="SSF49785">
    <property type="entry name" value="Galactose-binding domain-like"/>
    <property type="match status" value="1"/>
</dbReference>
<dbReference type="InterPro" id="IPR008979">
    <property type="entry name" value="Galactose-bd-like_sf"/>
</dbReference>
<dbReference type="CDD" id="cd04084">
    <property type="entry name" value="CBM6_xylanase-like"/>
    <property type="match status" value="1"/>
</dbReference>
<dbReference type="SUPFAM" id="SSF49899">
    <property type="entry name" value="Concanavalin A-like lectins/glucanases"/>
    <property type="match status" value="1"/>
</dbReference>
<dbReference type="SMART" id="SM00606">
    <property type="entry name" value="CBD_IV"/>
    <property type="match status" value="1"/>
</dbReference>
<dbReference type="Pfam" id="PF17851">
    <property type="entry name" value="GH43_C2"/>
    <property type="match status" value="1"/>
</dbReference>
<dbReference type="InterPro" id="IPR013783">
    <property type="entry name" value="Ig-like_fold"/>
</dbReference>
<feature type="chain" id="PRO_5045573384" evidence="6">
    <location>
        <begin position="35"/>
        <end position="2296"/>
    </location>
</feature>
<proteinExistence type="inferred from homology"/>
<feature type="domain" description="PKD" evidence="7">
    <location>
        <begin position="597"/>
        <end position="680"/>
    </location>
</feature>
<dbReference type="InterPro" id="IPR036423">
    <property type="entry name" value="SOD-like_Cu/Zn_dom_sf"/>
</dbReference>
<dbReference type="Pfam" id="PF03422">
    <property type="entry name" value="CBM_6"/>
    <property type="match status" value="1"/>
</dbReference>
<dbReference type="InterPro" id="IPR000601">
    <property type="entry name" value="PKD_dom"/>
</dbReference>
<dbReference type="Proteomes" id="UP001595685">
    <property type="component" value="Unassembled WGS sequence"/>
</dbReference>
<dbReference type="Gene3D" id="2.60.120.560">
    <property type="entry name" value="Exo-inulinase, domain 1"/>
    <property type="match status" value="1"/>
</dbReference>
<dbReference type="SMART" id="SM00089">
    <property type="entry name" value="PKD"/>
    <property type="match status" value="6"/>
</dbReference>
<feature type="signal peptide" evidence="6">
    <location>
        <begin position="1"/>
        <end position="34"/>
    </location>
</feature>
<evidence type="ECO:0000313" key="10">
    <source>
        <dbReference type="Proteomes" id="UP001595685"/>
    </source>
</evidence>
<feature type="compositionally biased region" description="Basic and acidic residues" evidence="5">
    <location>
        <begin position="290"/>
        <end position="304"/>
    </location>
</feature>
<dbReference type="Pfam" id="PF00801">
    <property type="entry name" value="PKD"/>
    <property type="match status" value="1"/>
</dbReference>
<feature type="region of interest" description="Disordered" evidence="5">
    <location>
        <begin position="252"/>
        <end position="320"/>
    </location>
</feature>
<dbReference type="InterPro" id="IPR013320">
    <property type="entry name" value="ConA-like_dom_sf"/>
</dbReference>
<feature type="domain" description="PKD" evidence="7">
    <location>
        <begin position="936"/>
        <end position="1020"/>
    </location>
</feature>
<dbReference type="PROSITE" id="PS51318">
    <property type="entry name" value="TAT"/>
    <property type="match status" value="1"/>
</dbReference>
<keyword evidence="3 6" id="KW-0732">Signal</keyword>
<evidence type="ECO:0000313" key="9">
    <source>
        <dbReference type="EMBL" id="MFC3687174.1"/>
    </source>
</evidence>
<dbReference type="Pfam" id="PF18911">
    <property type="entry name" value="PKD_4"/>
    <property type="match status" value="5"/>
</dbReference>
<evidence type="ECO:0000256" key="5">
    <source>
        <dbReference type="SAM" id="MobiDB-lite"/>
    </source>
</evidence>
<feature type="region of interest" description="Disordered" evidence="5">
    <location>
        <begin position="33"/>
        <end position="106"/>
    </location>
</feature>
<dbReference type="SUPFAM" id="SSF50952">
    <property type="entry name" value="Soluble quinoprotein glucose dehydrogenase"/>
    <property type="match status" value="1"/>
</dbReference>
<evidence type="ECO:0000259" key="7">
    <source>
        <dbReference type="PROSITE" id="PS50093"/>
    </source>
</evidence>
<comment type="similarity">
    <text evidence="1">Belongs to the Cu-Zn superoxide dismutase family.</text>
</comment>
<dbReference type="RefSeq" id="WP_376983533.1">
    <property type="nucleotide sequence ID" value="NZ_JBHRWW010000001.1"/>
</dbReference>
<dbReference type="Gene3D" id="2.60.40.420">
    <property type="entry name" value="Cupredoxins - blue copper proteins"/>
    <property type="match status" value="1"/>
</dbReference>
<keyword evidence="10" id="KW-1185">Reference proteome</keyword>
<reference evidence="10" key="1">
    <citation type="journal article" date="2019" name="Int. J. Syst. Evol. Microbiol.">
        <title>The Global Catalogue of Microorganisms (GCM) 10K type strain sequencing project: providing services to taxonomists for standard genome sequencing and annotation.</title>
        <authorList>
            <consortium name="The Broad Institute Genomics Platform"/>
            <consortium name="The Broad Institute Genome Sequencing Center for Infectious Disease"/>
            <person name="Wu L."/>
            <person name="Ma J."/>
        </authorList>
    </citation>
    <scope>NUCLEOTIDE SEQUENCE [LARGE SCALE GENOMIC DNA]</scope>
    <source>
        <strain evidence="10">NCAIM B.02333</strain>
    </source>
</reference>
<dbReference type="PANTHER" id="PTHR19328">
    <property type="entry name" value="HEDGEHOG-INTERACTING PROTEIN"/>
    <property type="match status" value="1"/>
</dbReference>
<dbReference type="InterPro" id="IPR035986">
    <property type="entry name" value="PKD_dom_sf"/>
</dbReference>
<evidence type="ECO:0000256" key="1">
    <source>
        <dbReference type="ARBA" id="ARBA00010457"/>
    </source>
</evidence>
<feature type="compositionally biased region" description="Basic and acidic residues" evidence="5">
    <location>
        <begin position="269"/>
        <end position="282"/>
    </location>
</feature>
<protein>
    <submittedName>
        <fullName evidence="9">PKD domain-containing protein</fullName>
    </submittedName>
</protein>
<dbReference type="SUPFAM" id="SSF49329">
    <property type="entry name" value="Cu,Zn superoxide dismutase-like"/>
    <property type="match status" value="1"/>
</dbReference>
<organism evidence="9 10">
    <name type="scientific">Aquipuribacter hungaricus</name>
    <dbReference type="NCBI Taxonomy" id="545624"/>
    <lineage>
        <taxon>Bacteria</taxon>
        <taxon>Bacillati</taxon>
        <taxon>Actinomycetota</taxon>
        <taxon>Actinomycetes</taxon>
        <taxon>Micrococcales</taxon>
        <taxon>Intrasporangiaceae</taxon>
        <taxon>Aquipuribacter</taxon>
    </lineage>
</organism>
<evidence type="ECO:0000259" key="8">
    <source>
        <dbReference type="PROSITE" id="PS51175"/>
    </source>
</evidence>
<dbReference type="PROSITE" id="PS50093">
    <property type="entry name" value="PKD"/>
    <property type="match status" value="6"/>
</dbReference>
<dbReference type="InterPro" id="IPR041542">
    <property type="entry name" value="GH43_C2"/>
</dbReference>
<dbReference type="Gene3D" id="2.120.10.30">
    <property type="entry name" value="TolB, C-terminal domain"/>
    <property type="match status" value="1"/>
</dbReference>
<keyword evidence="4" id="KW-0186">Copper</keyword>
<dbReference type="Pfam" id="PF00127">
    <property type="entry name" value="Copper-bind"/>
    <property type="match status" value="1"/>
</dbReference>
<evidence type="ECO:0000256" key="2">
    <source>
        <dbReference type="ARBA" id="ARBA00022723"/>
    </source>
</evidence>
<evidence type="ECO:0000256" key="6">
    <source>
        <dbReference type="SAM" id="SignalP"/>
    </source>
</evidence>
<dbReference type="Gene3D" id="2.60.40.200">
    <property type="entry name" value="Superoxide dismutase, copper/zinc binding domain"/>
    <property type="match status" value="1"/>
</dbReference>
<dbReference type="Gene3D" id="2.60.40.10">
    <property type="entry name" value="Immunoglobulins"/>
    <property type="match status" value="6"/>
</dbReference>
<gene>
    <name evidence="9" type="ORF">ACFOLH_02325</name>
</gene>
<name>A0ABV7WBI2_9MICO</name>
<dbReference type="InterPro" id="IPR006584">
    <property type="entry name" value="Cellulose-bd_IV"/>
</dbReference>
<feature type="compositionally biased region" description="Low complexity" evidence="5">
    <location>
        <begin position="255"/>
        <end position="267"/>
    </location>
</feature>
<dbReference type="SUPFAM" id="SSF49503">
    <property type="entry name" value="Cupredoxins"/>
    <property type="match status" value="1"/>
</dbReference>
<comment type="caution">
    <text evidence="9">The sequence shown here is derived from an EMBL/GenBank/DDBJ whole genome shotgun (WGS) entry which is preliminary data.</text>
</comment>
<evidence type="ECO:0000256" key="3">
    <source>
        <dbReference type="ARBA" id="ARBA00022729"/>
    </source>
</evidence>
<dbReference type="Pfam" id="PF06439">
    <property type="entry name" value="3keto-disac_hyd"/>
    <property type="match status" value="1"/>
</dbReference>
<sequence length="2296" mass="241085">MPTWSSRRRLGPAAALVAVPALVTALLVPTVASATSTEPPAPPGPTAAPAAPSEEPTPTASPSTASAGPATAEPTPAESPDAGNPSTTPDVDDPPGDVAAAAEPPDLEDFQKVVLAQGTELGEVMELTVAPDGRVFVITRAGDISVYDPATGSVDILLNNPQLGVFSGLEDGGLGITLDPDFATNGWMYVYYAPLPESYDANRLSRFTVETHEDGESHLHVESEKVILEVGTQRNVCCHSAGSLQFGPDGVLHLSTGDNTSSSDNDGYSPHDERPGRSDYDAQKSSANTDDLRGKILRVVPRDDDQGDVDPTPGDGVSYDIPEGNLFGEGGRYPSALYPDADPDRTRPEIFAMGLRNPYRLGVDQDTGTVYWGEVGPDSRADNPNRGPRHFEEFNRTDVAMNGGWPYCGGQVGEDLTDMRFGGAYVDWDFVANRFRTNPDGSPKRFPCDDPVEMAGVNDSPNSTGLQTLPPMTDAWIPYSDVGPFRYPEVEGSTPTGGQVYRQSQNTSAAATAFPAYYEGVYFMSEMSRGWIKTVRTAEDGSIEQIDDFVSGLVAPADMEFGPDGSLYVLEYGTGFFSGSPQTKLVRIDYAVDGSAPVVRASADVTEGATPLAVAFSSEGTSDPDGEALTYAWDLDGDGTTDSTEQDPTTTYDVAGDYQARLTVTDATGKSASATVTVTAGNTRPTVELVAPLDGGFYRPGDDIAFRVVVGDGQEQVDCSRVVVQAGLGHDSHVHPNLSESGCEGTLRMSTAGDHGPDANTFGVLLASYTDGGANDGANAPLTGSDRVTLQPRLRQAEHYTASQGVGITGYDDKSGTRPGGGSIVTGVGQGDWVMWSPMSLSGMTDVHVTYSGGAGGDAAVQVRAGAPDGPLVATVPLAGGTEGQYYYRTGSGEITSREADAGGRPLYLVYTGGGEVNLDQVRFEGRGIAANTSPDITSATATPADGPAPLAVTFSAEAVDLDGDELTYAWDFGVAGTDADTATGATASWTYTEAGSRTATVTVTDSTGKTSSRAVDVTARRACTTPPTADEGFELLFDGTDTSAWRQSGPGRFVVEDCTLTSEGGLGLFWFAGQTFDDFEMKLQFRLSDEGDNSGVFARFPDPGDDPFVAVDRGHEIQIKEGQPGDEPQKTGSVYNFDREDGRNARPVGEWNDYTVRVVGQTYTMTLNGQVVNTYTSDGSRPDEGFVGLQNHGDADSVSFRDVQVRELEVDEPFVSTVDVTPTSGAAPLEVTLTADGVDRQGDAITYEWTFGDGSDVVTGGAEVTHTYTEGGSFTPSVTPVDAEGHRGAEREGETVTVLVDPVARAAADPRCGVLPVEVSFTGTATDPQGQDVTWAWDFGVAGTDDDVSTGATPTWTYTEAGEYTVTLVVTDPDGNTGRTQLRVVALADGECPAVADLSELWNNDGISTAANPADGNFDGGGWSLAAELLPEAVREQGGPVEIDGIEYVFGSPADGEANNVEADGQVIQLPTGDHDMLSVLATAHNGDVDTTGTLTYTDGTTEQVPLRFTDWAQNPKFGEQIAVDMPYRHYSGGQTSPRVMLFTQPVLLQAGKDAATLTLPDDDRLHVFAVSAVSVEEPEPCLQPVRSDSFDDDELLDSCHWQVRRPDPSLYEVSGGALRLTPDSGEYADASNIITQAAPDGPWSVTSTLSFDPDQGGQQAGLVVAGAGASGFVKLAFVNKGGGNEWIEFLKSSSPSNDGFDFSGNWHTGGGSFDGPFLPEDFPTELTLRLVSDGTSVRGYYSLDGEEFVQVGDARSLAGITAPRVGVMAVRGGASGTPVAAFDDFVWDGEAVEPGRVAVVDAVDDAGGNRWVAESTGTSEVVVEVGDTVEWQFDQATMGHDVTSRGENWDPPLREYRDAGGEPVRYTFTEPGVYSYWCSIHGTTMQGTVVVREASGENTAPTAAPTATPPSGPAPLAVQLSAGAVDADGDELAYVWDLGLADDDSDRRTTADTEAVYTEPGTYTATLTVTDGNGGTYQGSVTVEVTGPEALPTVEASASPGTDAYDVAFSTGVTTGGVVLPFADGTTTYPDVAGTATMLRDRTGTVTTLEVTGLRPGTAHMVHVHEQACAVGRGGAHFRFDTSQPFAEENEIWLPFTTDAGGASGQVVVRTDLRADEKARSVVVHDPDDPSLRIACADLGPDTAGLVYAWDFGDGTTGTGADPVHRYAGPGTRTATVTVTRPGGASVTSTVEVTVAEPRLEVTATAATRCQDGTAQLVVTLVNRGTVTASVVVRSQLGEEHTLDLAPGASAEHVMDDGGRRLTPRKVTVDASAQVAGATAEMDQLRLRYAVRRC</sequence>
<feature type="domain" description="PKD" evidence="7">
    <location>
        <begin position="1903"/>
        <end position="1992"/>
    </location>
</feature>
<dbReference type="InterPro" id="IPR000923">
    <property type="entry name" value="BlueCu_1"/>
</dbReference>
<feature type="domain" description="PKD" evidence="7">
    <location>
        <begin position="2150"/>
        <end position="2197"/>
    </location>
</feature>
<dbReference type="InterPro" id="IPR011041">
    <property type="entry name" value="Quinoprot_gluc/sorb_DH_b-prop"/>
</dbReference>
<dbReference type="InterPro" id="IPR022409">
    <property type="entry name" value="PKD/Chitinase_dom"/>
</dbReference>
<accession>A0ABV7WBI2</accession>
<dbReference type="InterPro" id="IPR012938">
    <property type="entry name" value="Glc/Sorbosone_DH"/>
</dbReference>
<feature type="domain" description="CBM6" evidence="8">
    <location>
        <begin position="793"/>
        <end position="925"/>
    </location>
</feature>
<dbReference type="PANTHER" id="PTHR19328:SF75">
    <property type="entry name" value="ALDOSE SUGAR DEHYDROGENASE YLII"/>
    <property type="match status" value="1"/>
</dbReference>
<dbReference type="InterPro" id="IPR010496">
    <property type="entry name" value="AL/BT2_dom"/>
</dbReference>
<feature type="domain" description="PKD" evidence="7">
    <location>
        <begin position="1303"/>
        <end position="1392"/>
    </location>
</feature>
<dbReference type="InterPro" id="IPR005084">
    <property type="entry name" value="CBM6"/>
</dbReference>
<dbReference type="SUPFAM" id="SSF49299">
    <property type="entry name" value="PKD domain"/>
    <property type="match status" value="6"/>
</dbReference>
<feature type="compositionally biased region" description="Low complexity" evidence="5">
    <location>
        <begin position="47"/>
        <end position="80"/>
    </location>
</feature>
<dbReference type="Gene3D" id="2.60.120.260">
    <property type="entry name" value="Galactose-binding domain-like"/>
    <property type="match status" value="1"/>
</dbReference>
<dbReference type="CDD" id="cd00146">
    <property type="entry name" value="PKD"/>
    <property type="match status" value="5"/>
</dbReference>
<dbReference type="InterPro" id="IPR011042">
    <property type="entry name" value="6-blade_b-propeller_TolB-like"/>
</dbReference>